<protein>
    <submittedName>
        <fullName evidence="2">Uncharacterized protein</fullName>
    </submittedName>
</protein>
<sequence>MTTDEDRELDELAFSACASATATPPLSDNTSTAEPGAAGRDRARDLSTSRRPQWLGPRGLRSGRHGGAGGRASDNKTPAVAKTKSERESSSWTACKQIGPLTHFCMPAHTRRPTLPTTRPNNSTVHRTQRAPTRRDRRGKHASPCHACPSSSDGKPAHLFTAGKQRGPKRQESGGTMERKTTLTEGLITHRRGRRRTCLERRESDGLFHGKITLYAPRRILDLP</sequence>
<evidence type="ECO:0000313" key="2">
    <source>
        <dbReference type="EMBL" id="KAF2825349.1"/>
    </source>
</evidence>
<feature type="compositionally biased region" description="Basic and acidic residues" evidence="1">
    <location>
        <begin position="39"/>
        <end position="48"/>
    </location>
</feature>
<name>A0A6A6ZXS8_9PLEO</name>
<evidence type="ECO:0000256" key="1">
    <source>
        <dbReference type="SAM" id="MobiDB-lite"/>
    </source>
</evidence>
<dbReference type="Proteomes" id="UP000799424">
    <property type="component" value="Unassembled WGS sequence"/>
</dbReference>
<dbReference type="AlphaFoldDB" id="A0A6A6ZXS8"/>
<feature type="region of interest" description="Disordered" evidence="1">
    <location>
        <begin position="19"/>
        <end position="93"/>
    </location>
</feature>
<proteinExistence type="predicted"/>
<gene>
    <name evidence="2" type="ORF">CC86DRAFT_42367</name>
</gene>
<dbReference type="EMBL" id="MU006228">
    <property type="protein sequence ID" value="KAF2825349.1"/>
    <property type="molecule type" value="Genomic_DNA"/>
</dbReference>
<feature type="region of interest" description="Disordered" evidence="1">
    <location>
        <begin position="106"/>
        <end position="180"/>
    </location>
</feature>
<accession>A0A6A6ZXS8</accession>
<evidence type="ECO:0000313" key="3">
    <source>
        <dbReference type="Proteomes" id="UP000799424"/>
    </source>
</evidence>
<organism evidence="2 3">
    <name type="scientific">Ophiobolus disseminans</name>
    <dbReference type="NCBI Taxonomy" id="1469910"/>
    <lineage>
        <taxon>Eukaryota</taxon>
        <taxon>Fungi</taxon>
        <taxon>Dikarya</taxon>
        <taxon>Ascomycota</taxon>
        <taxon>Pezizomycotina</taxon>
        <taxon>Dothideomycetes</taxon>
        <taxon>Pleosporomycetidae</taxon>
        <taxon>Pleosporales</taxon>
        <taxon>Pleosporineae</taxon>
        <taxon>Phaeosphaeriaceae</taxon>
        <taxon>Ophiobolus</taxon>
    </lineage>
</organism>
<keyword evidence="3" id="KW-1185">Reference proteome</keyword>
<feature type="compositionally biased region" description="Basic and acidic residues" evidence="1">
    <location>
        <begin position="169"/>
        <end position="180"/>
    </location>
</feature>
<feature type="compositionally biased region" description="Polar residues" evidence="1">
    <location>
        <begin position="19"/>
        <end position="33"/>
    </location>
</feature>
<reference evidence="2" key="1">
    <citation type="journal article" date="2020" name="Stud. Mycol.">
        <title>101 Dothideomycetes genomes: a test case for predicting lifestyles and emergence of pathogens.</title>
        <authorList>
            <person name="Haridas S."/>
            <person name="Albert R."/>
            <person name="Binder M."/>
            <person name="Bloem J."/>
            <person name="Labutti K."/>
            <person name="Salamov A."/>
            <person name="Andreopoulos B."/>
            <person name="Baker S."/>
            <person name="Barry K."/>
            <person name="Bills G."/>
            <person name="Bluhm B."/>
            <person name="Cannon C."/>
            <person name="Castanera R."/>
            <person name="Culley D."/>
            <person name="Daum C."/>
            <person name="Ezra D."/>
            <person name="Gonzalez J."/>
            <person name="Henrissat B."/>
            <person name="Kuo A."/>
            <person name="Liang C."/>
            <person name="Lipzen A."/>
            <person name="Lutzoni F."/>
            <person name="Magnuson J."/>
            <person name="Mondo S."/>
            <person name="Nolan M."/>
            <person name="Ohm R."/>
            <person name="Pangilinan J."/>
            <person name="Park H.-J."/>
            <person name="Ramirez L."/>
            <person name="Alfaro M."/>
            <person name="Sun H."/>
            <person name="Tritt A."/>
            <person name="Yoshinaga Y."/>
            <person name="Zwiers L.-H."/>
            <person name="Turgeon B."/>
            <person name="Goodwin S."/>
            <person name="Spatafora J."/>
            <person name="Crous P."/>
            <person name="Grigoriev I."/>
        </authorList>
    </citation>
    <scope>NUCLEOTIDE SEQUENCE</scope>
    <source>
        <strain evidence="2">CBS 113818</strain>
    </source>
</reference>